<evidence type="ECO:0000313" key="8">
    <source>
        <dbReference type="Proteomes" id="UP001370490"/>
    </source>
</evidence>
<evidence type="ECO:0000259" key="6">
    <source>
        <dbReference type="PROSITE" id="PS00300"/>
    </source>
</evidence>
<evidence type="ECO:0000313" key="7">
    <source>
        <dbReference type="EMBL" id="KAK6942595.1"/>
    </source>
</evidence>
<comment type="caution">
    <text evidence="7">The sequence shown here is derived from an EMBL/GenBank/DDBJ whole genome shotgun (WGS) entry which is preliminary data.</text>
</comment>
<reference evidence="7 8" key="1">
    <citation type="submission" date="2023-12" db="EMBL/GenBank/DDBJ databases">
        <title>A high-quality genome assembly for Dillenia turbinata (Dilleniales).</title>
        <authorList>
            <person name="Chanderbali A."/>
        </authorList>
    </citation>
    <scope>NUCLEOTIDE SEQUENCE [LARGE SCALE GENOMIC DNA]</scope>
    <source>
        <strain evidence="7">LSX21</strain>
        <tissue evidence="7">Leaf</tissue>
    </source>
</reference>
<comment type="catalytic activity">
    <reaction evidence="4">
        <text>GTP + H2O = GDP + phosphate + H(+)</text>
        <dbReference type="Rhea" id="RHEA:19669"/>
        <dbReference type="ChEBI" id="CHEBI:15377"/>
        <dbReference type="ChEBI" id="CHEBI:15378"/>
        <dbReference type="ChEBI" id="CHEBI:37565"/>
        <dbReference type="ChEBI" id="CHEBI:43474"/>
        <dbReference type="ChEBI" id="CHEBI:58189"/>
        <dbReference type="EC" id="3.6.5.4"/>
    </reaction>
    <physiologicalReaction direction="left-to-right" evidence="4">
        <dbReference type="Rhea" id="RHEA:19670"/>
    </physiologicalReaction>
</comment>
<dbReference type="PANTHER" id="PTHR11564">
    <property type="entry name" value="SIGNAL RECOGNITION PARTICLE 54K PROTEIN SRP54"/>
    <property type="match status" value="1"/>
</dbReference>
<dbReference type="InterPro" id="IPR000897">
    <property type="entry name" value="SRP54_GTPase_dom"/>
</dbReference>
<dbReference type="InterPro" id="IPR004125">
    <property type="entry name" value="Signal_recog_particle_SRP54_M"/>
</dbReference>
<organism evidence="7 8">
    <name type="scientific">Dillenia turbinata</name>
    <dbReference type="NCBI Taxonomy" id="194707"/>
    <lineage>
        <taxon>Eukaryota</taxon>
        <taxon>Viridiplantae</taxon>
        <taxon>Streptophyta</taxon>
        <taxon>Embryophyta</taxon>
        <taxon>Tracheophyta</taxon>
        <taxon>Spermatophyta</taxon>
        <taxon>Magnoliopsida</taxon>
        <taxon>eudicotyledons</taxon>
        <taxon>Gunneridae</taxon>
        <taxon>Pentapetalae</taxon>
        <taxon>Dilleniales</taxon>
        <taxon>Dilleniaceae</taxon>
        <taxon>Dillenia</taxon>
    </lineage>
</organism>
<accession>A0AAN8VZA2</accession>
<dbReference type="GO" id="GO:0005525">
    <property type="term" value="F:GTP binding"/>
    <property type="evidence" value="ECO:0007669"/>
    <property type="project" value="UniProtKB-KW"/>
</dbReference>
<dbReference type="EMBL" id="JBAMMX010000004">
    <property type="protein sequence ID" value="KAK6942595.1"/>
    <property type="molecule type" value="Genomic_DNA"/>
</dbReference>
<dbReference type="Gene3D" id="3.40.50.300">
    <property type="entry name" value="P-loop containing nucleotide triphosphate hydrolases"/>
    <property type="match status" value="1"/>
</dbReference>
<dbReference type="GO" id="GO:0006614">
    <property type="term" value="P:SRP-dependent cotranslational protein targeting to membrane"/>
    <property type="evidence" value="ECO:0007669"/>
    <property type="project" value="InterPro"/>
</dbReference>
<evidence type="ECO:0000256" key="4">
    <source>
        <dbReference type="ARBA" id="ARBA00048157"/>
    </source>
</evidence>
<dbReference type="SMART" id="SM00962">
    <property type="entry name" value="SRP54"/>
    <property type="match status" value="1"/>
</dbReference>
<dbReference type="SUPFAM" id="SSF52540">
    <property type="entry name" value="P-loop containing nucleoside triphosphate hydrolases"/>
    <property type="match status" value="1"/>
</dbReference>
<dbReference type="Proteomes" id="UP001370490">
    <property type="component" value="Unassembled WGS sequence"/>
</dbReference>
<dbReference type="Gene3D" id="1.20.120.140">
    <property type="entry name" value="Signal recognition particle SRP54, nucleotide-binding domain"/>
    <property type="match status" value="2"/>
</dbReference>
<dbReference type="AlphaFoldDB" id="A0AAN8VZA2"/>
<evidence type="ECO:0000256" key="3">
    <source>
        <dbReference type="ARBA" id="ARBA00023134"/>
    </source>
</evidence>
<dbReference type="SUPFAM" id="SSF47446">
    <property type="entry name" value="Signal peptide-binding domain"/>
    <property type="match status" value="1"/>
</dbReference>
<dbReference type="InterPro" id="IPR042101">
    <property type="entry name" value="SRP54_N_sf"/>
</dbReference>
<dbReference type="GO" id="GO:0008312">
    <property type="term" value="F:7S RNA binding"/>
    <property type="evidence" value="ECO:0007669"/>
    <property type="project" value="InterPro"/>
</dbReference>
<dbReference type="GO" id="GO:0003924">
    <property type="term" value="F:GTPase activity"/>
    <property type="evidence" value="ECO:0007669"/>
    <property type="project" value="InterPro"/>
</dbReference>
<name>A0AAN8VZA2_9MAGN</name>
<feature type="domain" description="SRP54-type proteins GTP-binding" evidence="6">
    <location>
        <begin position="287"/>
        <end position="300"/>
    </location>
</feature>
<keyword evidence="3" id="KW-0342">GTP-binding</keyword>
<dbReference type="Pfam" id="PF00448">
    <property type="entry name" value="SRP54"/>
    <property type="match status" value="1"/>
</dbReference>
<evidence type="ECO:0000256" key="5">
    <source>
        <dbReference type="SAM" id="MobiDB-lite"/>
    </source>
</evidence>
<dbReference type="Gene3D" id="1.10.260.30">
    <property type="entry name" value="Signal recognition particle, SRP54 subunit, M-domain"/>
    <property type="match status" value="1"/>
</dbReference>
<keyword evidence="2" id="KW-0547">Nucleotide-binding</keyword>
<dbReference type="InterPro" id="IPR022941">
    <property type="entry name" value="SRP54"/>
</dbReference>
<dbReference type="InterPro" id="IPR027417">
    <property type="entry name" value="P-loop_NTPase"/>
</dbReference>
<keyword evidence="1" id="KW-0963">Cytoplasm</keyword>
<dbReference type="Pfam" id="PF02978">
    <property type="entry name" value="SRP_SPB"/>
    <property type="match status" value="1"/>
</dbReference>
<feature type="region of interest" description="Disordered" evidence="5">
    <location>
        <begin position="457"/>
        <end position="497"/>
    </location>
</feature>
<proteinExistence type="predicted"/>
<gene>
    <name evidence="7" type="ORF">RJ641_027972</name>
</gene>
<dbReference type="InterPro" id="IPR036225">
    <property type="entry name" value="SRP/SRP_N"/>
</dbReference>
<protein>
    <submittedName>
        <fullName evidence="7">Signal recognition particle, SRP54 subunit, M-domain</fullName>
    </submittedName>
</protein>
<dbReference type="CDD" id="cd18539">
    <property type="entry name" value="SRP_G"/>
    <property type="match status" value="1"/>
</dbReference>
<keyword evidence="8" id="KW-1185">Reference proteome</keyword>
<dbReference type="PANTHER" id="PTHR11564:SF5">
    <property type="entry name" value="SIGNAL RECOGNITION PARTICLE SUBUNIT SRP54"/>
    <property type="match status" value="1"/>
</dbReference>
<dbReference type="SUPFAM" id="SSF47364">
    <property type="entry name" value="Domain of the SRP/SRP receptor G-proteins"/>
    <property type="match status" value="1"/>
</dbReference>
<dbReference type="PROSITE" id="PS00300">
    <property type="entry name" value="SRP54"/>
    <property type="match status" value="1"/>
</dbReference>
<dbReference type="InterPro" id="IPR036891">
    <property type="entry name" value="Signal_recog_part_SRP54_M_sf"/>
</dbReference>
<evidence type="ECO:0000256" key="2">
    <source>
        <dbReference type="ARBA" id="ARBA00022741"/>
    </source>
</evidence>
<evidence type="ECO:0000256" key="1">
    <source>
        <dbReference type="ARBA" id="ARBA00022490"/>
    </source>
</evidence>
<dbReference type="GO" id="GO:0048500">
    <property type="term" value="C:signal recognition particle"/>
    <property type="evidence" value="ECO:0007669"/>
    <property type="project" value="InterPro"/>
</dbReference>
<sequence length="497" mass="54558">MEAIGFSTVTSGHFSSSCTHLPNKTISGGSKFSGCFRSSWTASNQTSALSSRNLFATEVWGLVNSRSVRVRRREMRGVVVRAEMFGRLTTGLEAAWSKLKGEGFDETLRNLCVSLPVVRRFVEAVSDQAVGVGLVRGVKPDQQLVKGKRCMLVAGDVYRPAAIDQLKILGQQVDVPVYTQGLEVKPADIARQGLEEAKKKNIDVVIVDTAGRLQIDKTMMDELKEVKRAIKPTEVLLVVDAMTGQEAAALVTTFNLEIGITGAILTKLDGDSRGGAALSVKEVSGKPIKLVGRGERMEDLEPFYPDRMGGRILGMGDVLSFVEKAQQVMRQEDAEELQKKIMSAKFDFNDFLKQTRAVAQMGSMTNLIGMIPGMAKVTPAQIREAEKSLKLMEAMIERKGKNLNCWQNPLRGGKELLKILVSQLVAQLFQMRVRMKNLMGVMQGGSIPALSNLEEALKEEQKAPPGTARRKRRAESRRQFVDSTSARPGPRGFGTKN</sequence>